<dbReference type="EMBL" id="BSUO01000001">
    <property type="protein sequence ID" value="GMA41861.1"/>
    <property type="molecule type" value="Genomic_DNA"/>
</dbReference>
<sequence length="99" mass="11669">MLRVEYHDEVLRRLAEELAYAPKGWDPTVIKSYRKKVQLITAAVDERDLYEMRGLRMEKLKGDRQGQTSMRLNDQFRLILTFKTEGGRVAVLLEVVDYH</sequence>
<organism evidence="1 2">
    <name type="scientific">Mobilicoccus caccae</name>
    <dbReference type="NCBI Taxonomy" id="1859295"/>
    <lineage>
        <taxon>Bacteria</taxon>
        <taxon>Bacillati</taxon>
        <taxon>Actinomycetota</taxon>
        <taxon>Actinomycetes</taxon>
        <taxon>Micrococcales</taxon>
        <taxon>Dermatophilaceae</taxon>
        <taxon>Mobilicoccus</taxon>
    </lineage>
</organism>
<protein>
    <submittedName>
        <fullName evidence="1">Plasmid maintenance system killer protein</fullName>
    </submittedName>
</protein>
<comment type="caution">
    <text evidence="1">The sequence shown here is derived from an EMBL/GenBank/DDBJ whole genome shotgun (WGS) entry which is preliminary data.</text>
</comment>
<name>A0ABQ6IW84_9MICO</name>
<accession>A0ABQ6IW84</accession>
<dbReference type="PANTHER" id="PTHR40266">
    <property type="entry name" value="TOXIN HIGB-1"/>
    <property type="match status" value="1"/>
</dbReference>
<dbReference type="Pfam" id="PF05015">
    <property type="entry name" value="HigB-like_toxin"/>
    <property type="match status" value="1"/>
</dbReference>
<evidence type="ECO:0000313" key="1">
    <source>
        <dbReference type="EMBL" id="GMA41861.1"/>
    </source>
</evidence>
<keyword evidence="2" id="KW-1185">Reference proteome</keyword>
<dbReference type="PANTHER" id="PTHR40266:SF2">
    <property type="entry name" value="TOXIN HIGB-1"/>
    <property type="match status" value="1"/>
</dbReference>
<dbReference type="Proteomes" id="UP001157126">
    <property type="component" value="Unassembled WGS sequence"/>
</dbReference>
<dbReference type="Gene3D" id="3.30.2310.20">
    <property type="entry name" value="RelE-like"/>
    <property type="match status" value="1"/>
</dbReference>
<gene>
    <name evidence="1" type="ORF">GCM10025883_39060</name>
</gene>
<dbReference type="SUPFAM" id="SSF143011">
    <property type="entry name" value="RelE-like"/>
    <property type="match status" value="1"/>
</dbReference>
<proteinExistence type="predicted"/>
<dbReference type="InterPro" id="IPR035093">
    <property type="entry name" value="RelE/ParE_toxin_dom_sf"/>
</dbReference>
<evidence type="ECO:0000313" key="2">
    <source>
        <dbReference type="Proteomes" id="UP001157126"/>
    </source>
</evidence>
<reference evidence="2" key="1">
    <citation type="journal article" date="2019" name="Int. J. Syst. Evol. Microbiol.">
        <title>The Global Catalogue of Microorganisms (GCM) 10K type strain sequencing project: providing services to taxonomists for standard genome sequencing and annotation.</title>
        <authorList>
            <consortium name="The Broad Institute Genomics Platform"/>
            <consortium name="The Broad Institute Genome Sequencing Center for Infectious Disease"/>
            <person name="Wu L."/>
            <person name="Ma J."/>
        </authorList>
    </citation>
    <scope>NUCLEOTIDE SEQUENCE [LARGE SCALE GENOMIC DNA]</scope>
    <source>
        <strain evidence="2">NBRC 113072</strain>
    </source>
</reference>
<dbReference type="RefSeq" id="WP_284305359.1">
    <property type="nucleotide sequence ID" value="NZ_BSUO01000001.1"/>
</dbReference>
<dbReference type="InterPro" id="IPR007711">
    <property type="entry name" value="HigB-1"/>
</dbReference>